<reference evidence="2" key="1">
    <citation type="submission" date="2017-05" db="EMBL/GenBank/DDBJ databases">
        <authorList>
            <person name="Papadimitriou K."/>
        </authorList>
    </citation>
    <scope>NUCLEOTIDE SEQUENCE [LARGE SCALE GENOMIC DNA]</scope>
    <source>
        <strain evidence="2">ACA-DC 3411</strain>
    </source>
</reference>
<accession>A0A1Y6JUX8</accession>
<dbReference type="EMBL" id="LT854705">
    <property type="protein sequence ID" value="SMS13757.1"/>
    <property type="molecule type" value="Genomic_DNA"/>
</dbReference>
<dbReference type="AlphaFoldDB" id="A0A1Y6JUX8"/>
<proteinExistence type="predicted"/>
<protein>
    <submittedName>
        <fullName evidence="1">Uncharacterized protein</fullName>
    </submittedName>
</protein>
<dbReference type="KEGG" id="lzy:LZ3411_0707"/>
<organism evidence="1 2">
    <name type="scientific">Levilactobacillus zymae</name>
    <dbReference type="NCBI Taxonomy" id="267363"/>
    <lineage>
        <taxon>Bacteria</taxon>
        <taxon>Bacillati</taxon>
        <taxon>Bacillota</taxon>
        <taxon>Bacilli</taxon>
        <taxon>Lactobacillales</taxon>
        <taxon>Lactobacillaceae</taxon>
        <taxon>Levilactobacillus</taxon>
    </lineage>
</organism>
<sequence>MMSRTNSQQLAAILLALDHFYDLWHDSASALHLREYTTLQAVTPRHHIVQCRVWAQTDGPQTVNLPVVRFDDGEDVVILHYPAATLAQLPSVITTANATYVVTLVNELIRLVDLDTQL</sequence>
<evidence type="ECO:0000313" key="1">
    <source>
        <dbReference type="EMBL" id="SMS13757.1"/>
    </source>
</evidence>
<dbReference type="Proteomes" id="UP000195412">
    <property type="component" value="Chromosome I"/>
</dbReference>
<gene>
    <name evidence="1" type="ORF">LZ3411_0707</name>
</gene>
<name>A0A1Y6JUX8_9LACO</name>
<evidence type="ECO:0000313" key="2">
    <source>
        <dbReference type="Proteomes" id="UP000195412"/>
    </source>
</evidence>